<dbReference type="GO" id="GO:0003677">
    <property type="term" value="F:DNA binding"/>
    <property type="evidence" value="ECO:0007669"/>
    <property type="project" value="UniProtKB-KW"/>
</dbReference>
<dbReference type="PANTHER" id="PTHR31313">
    <property type="entry name" value="TY1 ENHANCER ACTIVATOR"/>
    <property type="match status" value="1"/>
</dbReference>
<name>A0A9W8V946_9HYPO</name>
<dbReference type="OrthoDB" id="2154091at2759"/>
<dbReference type="GO" id="GO:0008270">
    <property type="term" value="F:zinc ion binding"/>
    <property type="evidence" value="ECO:0007669"/>
    <property type="project" value="InterPro"/>
</dbReference>
<keyword evidence="7" id="KW-0539">Nucleus</keyword>
<evidence type="ECO:0000256" key="2">
    <source>
        <dbReference type="ARBA" id="ARBA00022723"/>
    </source>
</evidence>
<dbReference type="CDD" id="cd12148">
    <property type="entry name" value="fungal_TF_MHR"/>
    <property type="match status" value="1"/>
</dbReference>
<feature type="region of interest" description="Disordered" evidence="8">
    <location>
        <begin position="230"/>
        <end position="251"/>
    </location>
</feature>
<dbReference type="AlphaFoldDB" id="A0A9W8V946"/>
<dbReference type="Pfam" id="PF04082">
    <property type="entry name" value="Fungal_trans"/>
    <property type="match status" value="1"/>
</dbReference>
<dbReference type="SMART" id="SM00906">
    <property type="entry name" value="Fungal_trans"/>
    <property type="match status" value="1"/>
</dbReference>
<evidence type="ECO:0000259" key="9">
    <source>
        <dbReference type="PROSITE" id="PS50048"/>
    </source>
</evidence>
<evidence type="ECO:0000256" key="7">
    <source>
        <dbReference type="ARBA" id="ARBA00023242"/>
    </source>
</evidence>
<keyword evidence="11" id="KW-1185">Reference proteome</keyword>
<dbReference type="PANTHER" id="PTHR31313:SF77">
    <property type="entry name" value="ZN(II)2CYS6 TRANSCRIPTION FACTOR (EUROFUNG)"/>
    <property type="match status" value="1"/>
</dbReference>
<reference evidence="10" key="1">
    <citation type="submission" date="2022-09" db="EMBL/GenBank/DDBJ databases">
        <title>Fusarium specimens isolated from Avocado Roots.</title>
        <authorList>
            <person name="Stajich J."/>
            <person name="Roper C."/>
            <person name="Heimlech-Rivalta G."/>
        </authorList>
    </citation>
    <scope>NUCLEOTIDE SEQUENCE</scope>
    <source>
        <strain evidence="10">CF00136</strain>
    </source>
</reference>
<evidence type="ECO:0000256" key="6">
    <source>
        <dbReference type="ARBA" id="ARBA00023163"/>
    </source>
</evidence>
<dbReference type="GO" id="GO:0000981">
    <property type="term" value="F:DNA-binding transcription factor activity, RNA polymerase II-specific"/>
    <property type="evidence" value="ECO:0007669"/>
    <property type="project" value="InterPro"/>
</dbReference>
<evidence type="ECO:0000256" key="8">
    <source>
        <dbReference type="SAM" id="MobiDB-lite"/>
    </source>
</evidence>
<evidence type="ECO:0000256" key="3">
    <source>
        <dbReference type="ARBA" id="ARBA00022833"/>
    </source>
</evidence>
<dbReference type="InterPro" id="IPR051615">
    <property type="entry name" value="Transcr_Regulatory_Elem"/>
</dbReference>
<keyword evidence="4" id="KW-0805">Transcription regulation</keyword>
<evidence type="ECO:0000256" key="1">
    <source>
        <dbReference type="ARBA" id="ARBA00004123"/>
    </source>
</evidence>
<dbReference type="GO" id="GO:0005634">
    <property type="term" value="C:nucleus"/>
    <property type="evidence" value="ECO:0007669"/>
    <property type="project" value="UniProtKB-SubCell"/>
</dbReference>
<dbReference type="EMBL" id="JAOQAZ010000054">
    <property type="protein sequence ID" value="KAJ4243815.1"/>
    <property type="molecule type" value="Genomic_DNA"/>
</dbReference>
<dbReference type="InterPro" id="IPR036864">
    <property type="entry name" value="Zn2-C6_fun-type_DNA-bd_sf"/>
</dbReference>
<dbReference type="InterPro" id="IPR001138">
    <property type="entry name" value="Zn2Cys6_DnaBD"/>
</dbReference>
<keyword evidence="6" id="KW-0804">Transcription</keyword>
<evidence type="ECO:0000256" key="4">
    <source>
        <dbReference type="ARBA" id="ARBA00023015"/>
    </source>
</evidence>
<keyword evidence="5" id="KW-0238">DNA-binding</keyword>
<evidence type="ECO:0000256" key="5">
    <source>
        <dbReference type="ARBA" id="ARBA00023125"/>
    </source>
</evidence>
<proteinExistence type="predicted"/>
<dbReference type="Gene3D" id="4.10.240.10">
    <property type="entry name" value="Zn(2)-C6 fungal-type DNA-binding domain"/>
    <property type="match status" value="1"/>
</dbReference>
<dbReference type="GO" id="GO:0006351">
    <property type="term" value="P:DNA-templated transcription"/>
    <property type="evidence" value="ECO:0007669"/>
    <property type="project" value="InterPro"/>
</dbReference>
<comment type="subcellular location">
    <subcellularLocation>
        <location evidence="1">Nucleus</location>
    </subcellularLocation>
</comment>
<dbReference type="SUPFAM" id="SSF57701">
    <property type="entry name" value="Zn2/Cys6 DNA-binding domain"/>
    <property type="match status" value="1"/>
</dbReference>
<dbReference type="PROSITE" id="PS50048">
    <property type="entry name" value="ZN2_CY6_FUNGAL_2"/>
    <property type="match status" value="1"/>
</dbReference>
<dbReference type="SMART" id="SM00066">
    <property type="entry name" value="GAL4"/>
    <property type="match status" value="1"/>
</dbReference>
<feature type="domain" description="Zn(2)-C6 fungal-type" evidence="9">
    <location>
        <begin position="18"/>
        <end position="48"/>
    </location>
</feature>
<dbReference type="PROSITE" id="PS00463">
    <property type="entry name" value="ZN2_CY6_FUNGAL_1"/>
    <property type="match status" value="1"/>
</dbReference>
<dbReference type="Proteomes" id="UP001152049">
    <property type="component" value="Unassembled WGS sequence"/>
</dbReference>
<sequence>MSDTECAQATARRNITTACARCRESKIKCDGKRPVCGICSSKNRDCFYNVRMDRRRISLRRAVEVFSRRVTQLETCLHKRGIDVPAPDLDGALLEYLTESYGDSSLRSVKDGSMEVPSMSQAMPSDDNVAHLPAVEGGGTAIPPPDASILTDSIKTPVSFSEDTTAQAQGADYTDSSSHHLPIDTNTVADFVRYMSTMPALSADMGNQLIGPMPMSWGGEAYAVLEHRRDSADPPAVASFPEDEKDSAEEEDSAEVIHQLSERLGTLLPTSDGEWRFYGATSNLHLSNENFGITISDLNRRKSVQDILDTAGVGHAVDIQLVNHLVTLYFTWQNPSLRVVDQAAFEAAREEFLLATNDSRLYSEFLVNSICAVGASFERCKHPELPTPLSSFFANRAKSLLDSELERPRLSTVQGLAILSTHEGGATRDSRGWLYSGMAMRLAFDLGLHIDPTPYVISGKMAPVEARVRNVTFWGTFATDRMWGFYLGRPFYNALENVSLRRPSEDPVAYPISFWTPYGTPDSEQGMWLDIQELIAGRWVALYEIMSELGCKMYFKTEVNKLELQALAENTLRQLDVWKSTLPPELALNVDDLDSGVYLPHTLILQ</sequence>
<keyword evidence="2" id="KW-0479">Metal-binding</keyword>
<gene>
    <name evidence="10" type="ORF">NW762_014692</name>
</gene>
<organism evidence="10 11">
    <name type="scientific">Fusarium torreyae</name>
    <dbReference type="NCBI Taxonomy" id="1237075"/>
    <lineage>
        <taxon>Eukaryota</taxon>
        <taxon>Fungi</taxon>
        <taxon>Dikarya</taxon>
        <taxon>Ascomycota</taxon>
        <taxon>Pezizomycotina</taxon>
        <taxon>Sordariomycetes</taxon>
        <taxon>Hypocreomycetidae</taxon>
        <taxon>Hypocreales</taxon>
        <taxon>Nectriaceae</taxon>
        <taxon>Fusarium</taxon>
    </lineage>
</organism>
<keyword evidence="3" id="KW-0862">Zinc</keyword>
<dbReference type="InterPro" id="IPR007219">
    <property type="entry name" value="XnlR_reg_dom"/>
</dbReference>
<feature type="compositionally biased region" description="Acidic residues" evidence="8">
    <location>
        <begin position="241"/>
        <end position="251"/>
    </location>
</feature>
<comment type="caution">
    <text evidence="10">The sequence shown here is derived from an EMBL/GenBank/DDBJ whole genome shotgun (WGS) entry which is preliminary data.</text>
</comment>
<evidence type="ECO:0000313" key="11">
    <source>
        <dbReference type="Proteomes" id="UP001152049"/>
    </source>
</evidence>
<evidence type="ECO:0000313" key="10">
    <source>
        <dbReference type="EMBL" id="KAJ4243815.1"/>
    </source>
</evidence>
<dbReference type="CDD" id="cd00067">
    <property type="entry name" value="GAL4"/>
    <property type="match status" value="1"/>
</dbReference>
<dbReference type="Pfam" id="PF00172">
    <property type="entry name" value="Zn_clus"/>
    <property type="match status" value="1"/>
</dbReference>
<protein>
    <recommendedName>
        <fullName evidence="9">Zn(2)-C6 fungal-type domain-containing protein</fullName>
    </recommendedName>
</protein>
<accession>A0A9W8V946</accession>